<evidence type="ECO:0000313" key="4">
    <source>
        <dbReference type="Proteomes" id="UP000190166"/>
    </source>
</evidence>
<sequence length="242" mass="26253">MIASFILGFVGSFHCIGMCGPIALTLPVQHLNGSRKLAGILLYNAGRISAYAILGLVFGWLGRQLYLGGLQQWLSIIIGSLLLVLVILKYTGIRLTKDRHLPDIFTSKIKSRLGNLLRQQRFHTLYAIGFLNGLLPCGLVYLGIAGAVASGDVLKGMLFMAAFGAGTLPAMAGVSYFSHLISIPVRNRMRSMIPVAISIMGVLLILRGLNLGIPYISPVMTPHSEHVVENCCHKPSNHEPHQ</sequence>
<dbReference type="STRING" id="393003.SAMN05660461_4271"/>
<evidence type="ECO:0000259" key="2">
    <source>
        <dbReference type="Pfam" id="PF13386"/>
    </source>
</evidence>
<name>A0A1T5P6D3_9BACT</name>
<organism evidence="3 4">
    <name type="scientific">Chitinophaga ginsengisegetis</name>
    <dbReference type="NCBI Taxonomy" id="393003"/>
    <lineage>
        <taxon>Bacteria</taxon>
        <taxon>Pseudomonadati</taxon>
        <taxon>Bacteroidota</taxon>
        <taxon>Chitinophagia</taxon>
        <taxon>Chitinophagales</taxon>
        <taxon>Chitinophagaceae</taxon>
        <taxon>Chitinophaga</taxon>
    </lineage>
</organism>
<feature type="transmembrane region" description="Helical" evidence="1">
    <location>
        <begin position="156"/>
        <end position="181"/>
    </location>
</feature>
<dbReference type="AlphaFoldDB" id="A0A1T5P6D3"/>
<keyword evidence="1" id="KW-1133">Transmembrane helix</keyword>
<keyword evidence="1" id="KW-0472">Membrane</keyword>
<reference evidence="3 4" key="1">
    <citation type="submission" date="2017-02" db="EMBL/GenBank/DDBJ databases">
        <authorList>
            <person name="Peterson S.W."/>
        </authorList>
    </citation>
    <scope>NUCLEOTIDE SEQUENCE [LARGE SCALE GENOMIC DNA]</scope>
    <source>
        <strain evidence="3 4">DSM 18108</strain>
    </source>
</reference>
<dbReference type="Proteomes" id="UP000190166">
    <property type="component" value="Unassembled WGS sequence"/>
</dbReference>
<accession>A0A1T5P6D3</accession>
<dbReference type="PANTHER" id="PTHR42208">
    <property type="entry name" value="HEAVY METAL TRANSPORTER-RELATED"/>
    <property type="match status" value="1"/>
</dbReference>
<protein>
    <recommendedName>
        <fullName evidence="2">Urease accessory protein UreH-like transmembrane domain-containing protein</fullName>
    </recommendedName>
</protein>
<feature type="transmembrane region" description="Helical" evidence="1">
    <location>
        <begin position="193"/>
        <end position="216"/>
    </location>
</feature>
<feature type="transmembrane region" description="Helical" evidence="1">
    <location>
        <begin position="125"/>
        <end position="144"/>
    </location>
</feature>
<dbReference type="RefSeq" id="WP_200817310.1">
    <property type="nucleotide sequence ID" value="NZ_FUZZ01000003.1"/>
</dbReference>
<feature type="transmembrane region" description="Helical" evidence="1">
    <location>
        <begin position="73"/>
        <end position="91"/>
    </location>
</feature>
<dbReference type="PANTHER" id="PTHR42208:SF1">
    <property type="entry name" value="HEAVY METAL TRANSPORTER"/>
    <property type="match status" value="1"/>
</dbReference>
<feature type="transmembrane region" description="Helical" evidence="1">
    <location>
        <begin position="6"/>
        <end position="28"/>
    </location>
</feature>
<keyword evidence="4" id="KW-1185">Reference proteome</keyword>
<keyword evidence="1" id="KW-0812">Transmembrane</keyword>
<evidence type="ECO:0000256" key="1">
    <source>
        <dbReference type="SAM" id="Phobius"/>
    </source>
</evidence>
<dbReference type="InterPro" id="IPR039447">
    <property type="entry name" value="UreH-like_TM_dom"/>
</dbReference>
<dbReference type="EMBL" id="FUZZ01000003">
    <property type="protein sequence ID" value="SKD08334.1"/>
    <property type="molecule type" value="Genomic_DNA"/>
</dbReference>
<dbReference type="Pfam" id="PF13386">
    <property type="entry name" value="DsbD_2"/>
    <property type="match status" value="1"/>
</dbReference>
<gene>
    <name evidence="3" type="ORF">SAMN05660461_4271</name>
</gene>
<evidence type="ECO:0000313" key="3">
    <source>
        <dbReference type="EMBL" id="SKD08334.1"/>
    </source>
</evidence>
<feature type="domain" description="Urease accessory protein UreH-like transmembrane" evidence="2">
    <location>
        <begin position="4"/>
        <end position="203"/>
    </location>
</feature>
<proteinExistence type="predicted"/>
<feature type="transmembrane region" description="Helical" evidence="1">
    <location>
        <begin position="40"/>
        <end position="61"/>
    </location>
</feature>